<dbReference type="Pfam" id="PF00563">
    <property type="entry name" value="EAL"/>
    <property type="match status" value="1"/>
</dbReference>
<evidence type="ECO:0000313" key="3">
    <source>
        <dbReference type="Proteomes" id="UP000473470"/>
    </source>
</evidence>
<dbReference type="PROSITE" id="PS50883">
    <property type="entry name" value="EAL"/>
    <property type="match status" value="1"/>
</dbReference>
<dbReference type="InterPro" id="IPR035919">
    <property type="entry name" value="EAL_sf"/>
</dbReference>
<dbReference type="RefSeq" id="WP_081069711.1">
    <property type="nucleotide sequence ID" value="NZ_CABVPM010000021.1"/>
</dbReference>
<dbReference type="PANTHER" id="PTHR33121:SF79">
    <property type="entry name" value="CYCLIC DI-GMP PHOSPHODIESTERASE PDED-RELATED"/>
    <property type="match status" value="1"/>
</dbReference>
<dbReference type="Gene3D" id="3.20.20.450">
    <property type="entry name" value="EAL domain"/>
    <property type="match status" value="1"/>
</dbReference>
<dbReference type="SUPFAM" id="SSF141868">
    <property type="entry name" value="EAL domain-like"/>
    <property type="match status" value="1"/>
</dbReference>
<gene>
    <name evidence="2" type="ORF">F7R25_30885</name>
</gene>
<dbReference type="Proteomes" id="UP000473470">
    <property type="component" value="Unassembled WGS sequence"/>
</dbReference>
<evidence type="ECO:0000313" key="2">
    <source>
        <dbReference type="EMBL" id="KAB0633115.1"/>
    </source>
</evidence>
<dbReference type="EMBL" id="VZOK01000073">
    <property type="protein sequence ID" value="KAB0633115.1"/>
    <property type="molecule type" value="Genomic_DNA"/>
</dbReference>
<feature type="domain" description="EAL" evidence="1">
    <location>
        <begin position="18"/>
        <end position="271"/>
    </location>
</feature>
<evidence type="ECO:0000259" key="1">
    <source>
        <dbReference type="PROSITE" id="PS50883"/>
    </source>
</evidence>
<organism evidence="2 3">
    <name type="scientific">Burkholderia stagnalis</name>
    <dbReference type="NCBI Taxonomy" id="1503054"/>
    <lineage>
        <taxon>Bacteria</taxon>
        <taxon>Pseudomonadati</taxon>
        <taxon>Pseudomonadota</taxon>
        <taxon>Betaproteobacteria</taxon>
        <taxon>Burkholderiales</taxon>
        <taxon>Burkholderiaceae</taxon>
        <taxon>Burkholderia</taxon>
        <taxon>Burkholderia cepacia complex</taxon>
    </lineage>
</organism>
<reference evidence="2 3" key="1">
    <citation type="submission" date="2019-09" db="EMBL/GenBank/DDBJ databases">
        <title>Draft genome sequences of 48 bacterial type strains from the CCUG.</title>
        <authorList>
            <person name="Tunovic T."/>
            <person name="Pineiro-Iglesias B."/>
            <person name="Unosson C."/>
            <person name="Inganas E."/>
            <person name="Ohlen M."/>
            <person name="Cardew S."/>
            <person name="Jensie-Markopoulos S."/>
            <person name="Salva-Serra F."/>
            <person name="Jaen-Luchoro D."/>
            <person name="Karlsson R."/>
            <person name="Svensson-Stadler L."/>
            <person name="Chun J."/>
            <person name="Moore E."/>
        </authorList>
    </citation>
    <scope>NUCLEOTIDE SEQUENCE [LARGE SCALE GENOMIC DNA]</scope>
    <source>
        <strain evidence="2 3">CCUG 65686</strain>
    </source>
</reference>
<dbReference type="AlphaFoldDB" id="A0A6L3MNV3"/>
<accession>A0A6L3MNV3</accession>
<dbReference type="CDD" id="cd01948">
    <property type="entry name" value="EAL"/>
    <property type="match status" value="1"/>
</dbReference>
<sequence>MRQCQCQIERTGRMQCADIDLYDDLRVALLRNELFVVYQPIVDLASHVVVSHEALVRWRHPTRGLIMPGSFIELAERTGLVLAITKTVLEKVCGMLKTRSGRGLQAPVSVNLSAACLKAGGVPDLVCSVLERFGVASNQLILEITETAMLESSNHVVDQIEALRVMGVEIVMDDFGTGYSSLVNLWRFPITGLKIDRSFSENIPHDERMCAIVTSIIEIARKLELSVVVEGVENKQQAHWIRQFPNVLAQGYLFGKPKDAVPQLPQSEVAAQIRTLG</sequence>
<dbReference type="SMART" id="SM00052">
    <property type="entry name" value="EAL"/>
    <property type="match status" value="1"/>
</dbReference>
<protein>
    <submittedName>
        <fullName evidence="2">EAL domain-containing protein</fullName>
    </submittedName>
</protein>
<name>A0A6L3MNV3_9BURK</name>
<dbReference type="InterPro" id="IPR001633">
    <property type="entry name" value="EAL_dom"/>
</dbReference>
<dbReference type="GO" id="GO:0071111">
    <property type="term" value="F:cyclic-guanylate-specific phosphodiesterase activity"/>
    <property type="evidence" value="ECO:0007669"/>
    <property type="project" value="InterPro"/>
</dbReference>
<comment type="caution">
    <text evidence="2">The sequence shown here is derived from an EMBL/GenBank/DDBJ whole genome shotgun (WGS) entry which is preliminary data.</text>
</comment>
<dbReference type="PANTHER" id="PTHR33121">
    <property type="entry name" value="CYCLIC DI-GMP PHOSPHODIESTERASE PDEF"/>
    <property type="match status" value="1"/>
</dbReference>
<dbReference type="InterPro" id="IPR050706">
    <property type="entry name" value="Cyclic-di-GMP_PDE-like"/>
</dbReference>
<proteinExistence type="predicted"/>